<protein>
    <submittedName>
        <fullName evidence="2">Uncharacterized protein</fullName>
    </submittedName>
</protein>
<dbReference type="InParanoid" id="M4C3F7"/>
<sequence length="160" mass="18126">MNFKDLYLFVGPPMTRGPPPLPLLPALIPTPRVPLLSGHTVLSLPPTLPRPTGSKRPQKQRPRLKPPRRLKPGQRDLDHRVRPQPKTRVGPYKDVEPKSGEMQMMVSELELECRTTMKDYWFGCNTSVDTNELDPEAVWTTVLDMGPQFLALEPIAGEHF</sequence>
<dbReference type="OMA" id="CWPSIST"/>
<feature type="region of interest" description="Disordered" evidence="1">
    <location>
        <begin position="39"/>
        <end position="97"/>
    </location>
</feature>
<name>M4C3F7_HYAAE</name>
<dbReference type="eggNOG" id="ENOG502SRY4">
    <property type="taxonomic scope" value="Eukaryota"/>
</dbReference>
<dbReference type="EnsemblProtists" id="HpaT813624">
    <property type="protein sequence ID" value="HpaP813624"/>
    <property type="gene ID" value="HpaG813624"/>
</dbReference>
<organism evidence="2 3">
    <name type="scientific">Hyaloperonospora arabidopsidis (strain Emoy2)</name>
    <name type="common">Downy mildew agent</name>
    <name type="synonym">Peronospora arabidopsidis</name>
    <dbReference type="NCBI Taxonomy" id="559515"/>
    <lineage>
        <taxon>Eukaryota</taxon>
        <taxon>Sar</taxon>
        <taxon>Stramenopiles</taxon>
        <taxon>Oomycota</taxon>
        <taxon>Peronosporomycetes</taxon>
        <taxon>Peronosporales</taxon>
        <taxon>Peronosporaceae</taxon>
        <taxon>Hyaloperonospora</taxon>
    </lineage>
</organism>
<dbReference type="EMBL" id="JH598162">
    <property type="status" value="NOT_ANNOTATED_CDS"/>
    <property type="molecule type" value="Genomic_DNA"/>
</dbReference>
<proteinExistence type="predicted"/>
<reference evidence="3" key="1">
    <citation type="journal article" date="2010" name="Science">
        <title>Signatures of adaptation to obligate biotrophy in the Hyaloperonospora arabidopsidis genome.</title>
        <authorList>
            <person name="Baxter L."/>
            <person name="Tripathy S."/>
            <person name="Ishaque N."/>
            <person name="Boot N."/>
            <person name="Cabral A."/>
            <person name="Kemen E."/>
            <person name="Thines M."/>
            <person name="Ah-Fong A."/>
            <person name="Anderson R."/>
            <person name="Badejoko W."/>
            <person name="Bittner-Eddy P."/>
            <person name="Boore J.L."/>
            <person name="Chibucos M.C."/>
            <person name="Coates M."/>
            <person name="Dehal P."/>
            <person name="Delehaunty K."/>
            <person name="Dong S."/>
            <person name="Downton P."/>
            <person name="Dumas B."/>
            <person name="Fabro G."/>
            <person name="Fronick C."/>
            <person name="Fuerstenberg S.I."/>
            <person name="Fulton L."/>
            <person name="Gaulin E."/>
            <person name="Govers F."/>
            <person name="Hughes L."/>
            <person name="Humphray S."/>
            <person name="Jiang R.H."/>
            <person name="Judelson H."/>
            <person name="Kamoun S."/>
            <person name="Kyung K."/>
            <person name="Meijer H."/>
            <person name="Minx P."/>
            <person name="Morris P."/>
            <person name="Nelson J."/>
            <person name="Phuntumart V."/>
            <person name="Qutob D."/>
            <person name="Rehmany A."/>
            <person name="Rougon-Cardoso A."/>
            <person name="Ryden P."/>
            <person name="Torto-Alalibo T."/>
            <person name="Studholme D."/>
            <person name="Wang Y."/>
            <person name="Win J."/>
            <person name="Wood J."/>
            <person name="Clifton S.W."/>
            <person name="Rogers J."/>
            <person name="Van den Ackerveken G."/>
            <person name="Jones J.D."/>
            <person name="McDowell J.M."/>
            <person name="Beynon J."/>
            <person name="Tyler B.M."/>
        </authorList>
    </citation>
    <scope>NUCLEOTIDE SEQUENCE [LARGE SCALE GENOMIC DNA]</scope>
    <source>
        <strain evidence="3">Emoy2</strain>
    </source>
</reference>
<evidence type="ECO:0000313" key="3">
    <source>
        <dbReference type="Proteomes" id="UP000011713"/>
    </source>
</evidence>
<dbReference type="VEuPathDB" id="FungiDB:HpaG813624"/>
<accession>M4C3F7</accession>
<reference evidence="2" key="2">
    <citation type="submission" date="2015-06" db="UniProtKB">
        <authorList>
            <consortium name="EnsemblProtists"/>
        </authorList>
    </citation>
    <scope>IDENTIFICATION</scope>
    <source>
        <strain evidence="2">Emoy2</strain>
    </source>
</reference>
<dbReference type="HOGENOM" id="CLU_1681405_0_0_1"/>
<keyword evidence="3" id="KW-1185">Reference proteome</keyword>
<feature type="compositionally biased region" description="Basic residues" evidence="1">
    <location>
        <begin position="56"/>
        <end position="72"/>
    </location>
</feature>
<dbReference type="AlphaFoldDB" id="M4C3F7"/>
<evidence type="ECO:0000313" key="2">
    <source>
        <dbReference type="EnsemblProtists" id="HpaP813624"/>
    </source>
</evidence>
<evidence type="ECO:0000256" key="1">
    <source>
        <dbReference type="SAM" id="MobiDB-lite"/>
    </source>
</evidence>
<dbReference type="Proteomes" id="UP000011713">
    <property type="component" value="Unassembled WGS sequence"/>
</dbReference>